<dbReference type="AlphaFoldDB" id="A0A0N0P4N6"/>
<evidence type="ECO:0000313" key="2">
    <source>
        <dbReference type="Proteomes" id="UP000038009"/>
    </source>
</evidence>
<dbReference type="OrthoDB" id="271367at2759"/>
<keyword evidence="2" id="KW-1185">Reference proteome</keyword>
<comment type="caution">
    <text evidence="1">The sequence shown here is derived from an EMBL/GenBank/DDBJ whole genome shotgun (WGS) entry which is preliminary data.</text>
</comment>
<name>A0A0N0P4N6_LEPSE</name>
<sequence length="946" mass="102405">MDEAAVAALRRFALHGDTAANQELLHLIDHSLDVGGTNAAQTVTPQLLRWSLEDTTAQASASTLLYVAVLNRHFCVRVVLDHLAQPLDRRPTGLDELQQLYVAAARLTAHSAAGKQLVQCVACLLIVLEDHLADRLCFWIRGGSGDGASFTAEDCCLALHIFIAVVDLLVDRRVPIGSIRRATQRRQLQEHLSIVLQSPLNGEEDMQLLVRATDTAVRFLAEAIHGEPQEVAEAFWSSLPTSTVWRHCVGCLAGSTTPCPEGVLDLVCDVLRSLTVLDAPAETILLEALPAVLQPVTSPSTADWETMSRVIAAALEASTEAIITEQPPDRQLFLLFSSAAERLVQVLQAPTAPSSAVNHVCEGISALVQVLQPAPIPEMDPTDDPEDFQEVVGCMKSANATKAAAMVKLRPFLVACETALATRLAKSDSARAGWRSIADYVTQRLLDGEAEDFQIVHEEVMLALYTTYERLSRLLGPLTAPELHSIAAAPDQQLLLVMVCADLTLQWLQSVEPSALLLQAVLLPSTVARYVVGVAPACSIPHWSADASLTVLKVLLHAVSFYHEHAVCDSGDVVAVLAVTEAAVKVVEALLEAGLDVAQLRQSCAPLAALLWHCVTSGGQCFFTVQRCHSATHQLSTLLLRGVAALPDSAVPVLTAQSPYTQAILLSSGGATNTVMDTLEALAHTLDCLAQLEERSGQGVDDVESAVARVLDSVVARVRRHVEMGEWPADNVASMLDRWHARCPQLVLCFLKLAATISAPLQPSLMLEGFTRFFRLPESRDVSTPDLVSLLSLEFLEPIAATLTTTQAFFPLLRWLLQPHPAFTVADGGRRVHALAMCGRIVCEGTHPLSLPEVVETLRMCIARWQDFVAAMALSSPERGNNSDGANDDGGVEDEAQVERRVLEELAVWSRRVAELTQLPANAPGWLASLRCAQDDYERMEVLKNI</sequence>
<dbReference type="Proteomes" id="UP000038009">
    <property type="component" value="Unassembled WGS sequence"/>
</dbReference>
<proteinExistence type="predicted"/>
<dbReference type="VEuPathDB" id="TriTrypDB:Lsey_0183_0050"/>
<accession>A0A0N0P4N6</accession>
<organism evidence="1 2">
    <name type="scientific">Leptomonas seymouri</name>
    <dbReference type="NCBI Taxonomy" id="5684"/>
    <lineage>
        <taxon>Eukaryota</taxon>
        <taxon>Discoba</taxon>
        <taxon>Euglenozoa</taxon>
        <taxon>Kinetoplastea</taxon>
        <taxon>Metakinetoplastina</taxon>
        <taxon>Trypanosomatida</taxon>
        <taxon>Trypanosomatidae</taxon>
        <taxon>Leishmaniinae</taxon>
        <taxon>Leptomonas</taxon>
    </lineage>
</organism>
<gene>
    <name evidence="1" type="ORF">ABL78_5426</name>
</gene>
<dbReference type="OMA" id="CVARWQE"/>
<reference evidence="1 2" key="1">
    <citation type="journal article" date="2015" name="PLoS Pathog.">
        <title>Leptomonas seymouri: Adaptations to the Dixenous Life Cycle Analyzed by Genome Sequencing, Transcriptome Profiling and Co-infection with Leishmania donovani.</title>
        <authorList>
            <person name="Kraeva N."/>
            <person name="Butenko A."/>
            <person name="Hlavacova J."/>
            <person name="Kostygov A."/>
            <person name="Myskova J."/>
            <person name="Grybchuk D."/>
            <person name="Lestinova T."/>
            <person name="Votypka J."/>
            <person name="Volf P."/>
            <person name="Opperdoes F."/>
            <person name="Flegontov P."/>
            <person name="Lukes J."/>
            <person name="Yurchenko V."/>
        </authorList>
    </citation>
    <scope>NUCLEOTIDE SEQUENCE [LARGE SCALE GENOMIC DNA]</scope>
    <source>
        <strain evidence="1 2">ATCC 30220</strain>
    </source>
</reference>
<evidence type="ECO:0008006" key="3">
    <source>
        <dbReference type="Google" id="ProtNLM"/>
    </source>
</evidence>
<evidence type="ECO:0000313" key="1">
    <source>
        <dbReference type="EMBL" id="KPI85506.1"/>
    </source>
</evidence>
<protein>
    <recommendedName>
        <fullName evidence="3">Exportin-1/Importin-beta-like domain-containing protein</fullName>
    </recommendedName>
</protein>
<dbReference type="EMBL" id="LJSK01000183">
    <property type="protein sequence ID" value="KPI85506.1"/>
    <property type="molecule type" value="Genomic_DNA"/>
</dbReference>